<dbReference type="CTD" id="36384367"/>
<evidence type="ECO:0000313" key="4">
    <source>
        <dbReference type="WBParaSite" id="SRAE_X000130600.1"/>
    </source>
</evidence>
<feature type="transmembrane region" description="Helical" evidence="1">
    <location>
        <begin position="46"/>
        <end position="66"/>
    </location>
</feature>
<accession>A0A090KQ97</accession>
<evidence type="ECO:0000313" key="5">
    <source>
        <dbReference type="WormBase" id="SRAE_X000130600"/>
    </source>
</evidence>
<evidence type="ECO:0000313" key="2">
    <source>
        <dbReference type="EMBL" id="CEF59559.1"/>
    </source>
</evidence>
<dbReference type="AlphaFoldDB" id="A0A090KQ97"/>
<gene>
    <name evidence="2 4 5" type="ORF">SRAE_X000130600</name>
</gene>
<sequence length="85" mass="9983">MEETFLSAIVKLIFSVIMLIYTSQECLNFIQLTYNTGVRVDSNEAIRMLLIVFVMHYTCYNSSYLIHDVILKMSKEQILRELRLA</sequence>
<keyword evidence="3" id="KW-1185">Reference proteome</keyword>
<dbReference type="WormBase" id="SRAE_X000130600">
    <property type="protein sequence ID" value="SRP04082"/>
    <property type="gene ID" value="WBGene00266873"/>
</dbReference>
<dbReference type="Proteomes" id="UP000035682">
    <property type="component" value="Unplaced"/>
</dbReference>
<dbReference type="RefSeq" id="XP_024498770.1">
    <property type="nucleotide sequence ID" value="XM_024647463.1"/>
</dbReference>
<reference evidence="4" key="3">
    <citation type="submission" date="2020-12" db="UniProtKB">
        <authorList>
            <consortium name="WormBaseParasite"/>
        </authorList>
    </citation>
    <scope>IDENTIFICATION</scope>
</reference>
<proteinExistence type="predicted"/>
<reference evidence="2" key="2">
    <citation type="submission" date="2014-09" db="EMBL/GenBank/DDBJ databases">
        <authorList>
            <person name="Aslett A.Martin."/>
        </authorList>
    </citation>
    <scope>NUCLEOTIDE SEQUENCE</scope>
    <source>
        <strain evidence="2">ED321 Heterogonic</strain>
    </source>
</reference>
<feature type="transmembrane region" description="Helical" evidence="1">
    <location>
        <begin position="12"/>
        <end position="34"/>
    </location>
</feature>
<name>A0A090KQ97_STRRB</name>
<dbReference type="EMBL" id="LN609396">
    <property type="protein sequence ID" value="CEF59559.1"/>
    <property type="molecule type" value="Genomic_DNA"/>
</dbReference>
<keyword evidence="1" id="KW-0812">Transmembrane</keyword>
<dbReference type="GeneID" id="36384367"/>
<keyword evidence="1" id="KW-1133">Transmembrane helix</keyword>
<keyword evidence="1" id="KW-0472">Membrane</keyword>
<protein>
    <submittedName>
        <fullName evidence="2 4">Uncharacterized protein</fullName>
    </submittedName>
</protein>
<dbReference type="WBParaSite" id="SRAE_X000130600.1">
    <property type="protein sequence ID" value="SRAE_X000130600.1"/>
    <property type="gene ID" value="WBGene00266873"/>
</dbReference>
<evidence type="ECO:0000313" key="3">
    <source>
        <dbReference type="Proteomes" id="UP000035682"/>
    </source>
</evidence>
<reference evidence="3" key="1">
    <citation type="submission" date="2014-09" db="EMBL/GenBank/DDBJ databases">
        <authorList>
            <person name="Martin A.A."/>
        </authorList>
    </citation>
    <scope>NUCLEOTIDE SEQUENCE</scope>
    <source>
        <strain evidence="3">ED321</strain>
    </source>
</reference>
<organism evidence="2">
    <name type="scientific">Strongyloides ratti</name>
    <name type="common">Parasitic roundworm</name>
    <dbReference type="NCBI Taxonomy" id="34506"/>
    <lineage>
        <taxon>Eukaryota</taxon>
        <taxon>Metazoa</taxon>
        <taxon>Ecdysozoa</taxon>
        <taxon>Nematoda</taxon>
        <taxon>Chromadorea</taxon>
        <taxon>Rhabditida</taxon>
        <taxon>Tylenchina</taxon>
        <taxon>Panagrolaimomorpha</taxon>
        <taxon>Strongyloidoidea</taxon>
        <taxon>Strongyloididae</taxon>
        <taxon>Strongyloides</taxon>
    </lineage>
</organism>
<evidence type="ECO:0000256" key="1">
    <source>
        <dbReference type="SAM" id="Phobius"/>
    </source>
</evidence>